<dbReference type="Proteomes" id="UP000009145">
    <property type="component" value="Chromosome"/>
</dbReference>
<dbReference type="AlphaFoldDB" id="I1YFZ8"/>
<dbReference type="InterPro" id="IPR003807">
    <property type="entry name" value="DUF202"/>
</dbReference>
<reference evidence="7 8" key="1">
    <citation type="journal article" date="2012" name="J. Bacteriol.">
        <title>Complete genome sequences of Methylophaga sp. strain JAM1 and Methylophaga sp. strain JAM7.</title>
        <authorList>
            <person name="Villeneuve C."/>
            <person name="Martineau C."/>
            <person name="Mauffrey F."/>
            <person name="Villemur R."/>
        </authorList>
    </citation>
    <scope>NUCLEOTIDE SEQUENCE [LARGE SCALE GENOMIC DNA]</scope>
    <source>
        <strain evidence="7 8">JAM7</strain>
    </source>
</reference>
<dbReference type="HOGENOM" id="CLU_053359_6_3_6"/>
<organism evidence="7 8">
    <name type="scientific">Methylophaga frappieri (strain ATCC BAA-2434 / DSM 25690 / JAM7)</name>
    <dbReference type="NCBI Taxonomy" id="754477"/>
    <lineage>
        <taxon>Bacteria</taxon>
        <taxon>Pseudomonadati</taxon>
        <taxon>Pseudomonadota</taxon>
        <taxon>Gammaproteobacteria</taxon>
        <taxon>Thiotrichales</taxon>
        <taxon>Piscirickettsiaceae</taxon>
        <taxon>Methylophaga</taxon>
    </lineage>
</organism>
<proteinExistence type="predicted"/>
<feature type="transmembrane region" description="Helical" evidence="5">
    <location>
        <begin position="95"/>
        <end position="119"/>
    </location>
</feature>
<keyword evidence="2 5" id="KW-0812">Transmembrane</keyword>
<evidence type="ECO:0000313" key="7">
    <source>
        <dbReference type="EMBL" id="AFJ01841.1"/>
    </source>
</evidence>
<accession>I1YFZ8</accession>
<protein>
    <submittedName>
        <fullName evidence="7">Putative membrane protein</fullName>
    </submittedName>
</protein>
<feature type="domain" description="DUF202" evidence="6">
    <location>
        <begin position="8"/>
        <end position="82"/>
    </location>
</feature>
<keyword evidence="4 5" id="KW-0472">Membrane</keyword>
<gene>
    <name evidence="7" type="ordered locus">Q7C_670</name>
</gene>
<dbReference type="OrthoDB" id="582337at2"/>
<feature type="transmembrane region" description="Helical" evidence="5">
    <location>
        <begin position="17"/>
        <end position="34"/>
    </location>
</feature>
<evidence type="ECO:0000256" key="5">
    <source>
        <dbReference type="SAM" id="Phobius"/>
    </source>
</evidence>
<feature type="transmembrane region" description="Helical" evidence="5">
    <location>
        <begin position="55"/>
        <end position="75"/>
    </location>
</feature>
<comment type="subcellular location">
    <subcellularLocation>
        <location evidence="1">Endomembrane system</location>
        <topology evidence="1">Multi-pass membrane protein</topology>
    </subcellularLocation>
</comment>
<sequence>MSAFADPRVLLAAERTLLAWCRTSLALMMFGFLIERSGLILTLLNPQASSQTIPLFWLGLLFIALGSITSIGAANQFKRVVNACRSAEMVIAYPHYYGITLCLFVALLGGLLTSGLIVYHF</sequence>
<evidence type="ECO:0000256" key="1">
    <source>
        <dbReference type="ARBA" id="ARBA00004127"/>
    </source>
</evidence>
<dbReference type="GO" id="GO:0012505">
    <property type="term" value="C:endomembrane system"/>
    <property type="evidence" value="ECO:0007669"/>
    <property type="project" value="UniProtKB-SubCell"/>
</dbReference>
<dbReference type="EMBL" id="CP003380">
    <property type="protein sequence ID" value="AFJ01841.1"/>
    <property type="molecule type" value="Genomic_DNA"/>
</dbReference>
<dbReference type="PATRIC" id="fig|754477.3.peg.662"/>
<evidence type="ECO:0000256" key="2">
    <source>
        <dbReference type="ARBA" id="ARBA00022692"/>
    </source>
</evidence>
<evidence type="ECO:0000256" key="4">
    <source>
        <dbReference type="ARBA" id="ARBA00023136"/>
    </source>
</evidence>
<keyword evidence="3 5" id="KW-1133">Transmembrane helix</keyword>
<name>I1YFZ8_METFJ</name>
<dbReference type="eggNOG" id="COG2149">
    <property type="taxonomic scope" value="Bacteria"/>
</dbReference>
<dbReference type="KEGG" id="mec:Q7C_670"/>
<keyword evidence="8" id="KW-1185">Reference proteome</keyword>
<evidence type="ECO:0000256" key="3">
    <source>
        <dbReference type="ARBA" id="ARBA00022989"/>
    </source>
</evidence>
<dbReference type="STRING" id="754477.Q7C_670"/>
<dbReference type="Pfam" id="PF02656">
    <property type="entry name" value="DUF202"/>
    <property type="match status" value="1"/>
</dbReference>
<dbReference type="RefSeq" id="WP_014703262.1">
    <property type="nucleotide sequence ID" value="NC_017856.1"/>
</dbReference>
<evidence type="ECO:0000259" key="6">
    <source>
        <dbReference type="Pfam" id="PF02656"/>
    </source>
</evidence>
<evidence type="ECO:0000313" key="8">
    <source>
        <dbReference type="Proteomes" id="UP000009145"/>
    </source>
</evidence>